<dbReference type="RefSeq" id="WP_101714794.1">
    <property type="nucleotide sequence ID" value="NZ_CP026100.1"/>
</dbReference>
<keyword evidence="1 2" id="KW-0597">Phosphoprotein</keyword>
<feature type="domain" description="Response regulatory" evidence="3">
    <location>
        <begin position="9"/>
        <end position="125"/>
    </location>
</feature>
<dbReference type="PANTHER" id="PTHR44591:SF3">
    <property type="entry name" value="RESPONSE REGULATORY DOMAIN-CONTAINING PROTEIN"/>
    <property type="match status" value="1"/>
</dbReference>
<dbReference type="InterPro" id="IPR011006">
    <property type="entry name" value="CheY-like_superfamily"/>
</dbReference>
<evidence type="ECO:0000313" key="7">
    <source>
        <dbReference type="Proteomes" id="UP000281192"/>
    </source>
</evidence>
<evidence type="ECO:0000256" key="1">
    <source>
        <dbReference type="ARBA" id="ARBA00022553"/>
    </source>
</evidence>
<gene>
    <name evidence="4" type="ORF">C1707_20495</name>
    <name evidence="5" type="ORF">CFHF_20575</name>
</gene>
<reference evidence="4 7" key="2">
    <citation type="submission" date="2018-01" db="EMBL/GenBank/DDBJ databases">
        <title>Complete genome sequence of Caulobacter flavus RHGG3.</title>
        <authorList>
            <person name="Yang E."/>
        </authorList>
    </citation>
    <scope>NUCLEOTIDE SEQUENCE [LARGE SCALE GENOMIC DNA]</scope>
    <source>
        <strain evidence="4 7">RHGG3</strain>
    </source>
</reference>
<dbReference type="InterPro" id="IPR001789">
    <property type="entry name" value="Sig_transdc_resp-reg_receiver"/>
</dbReference>
<protein>
    <recommendedName>
        <fullName evidence="3">Response regulatory domain-containing protein</fullName>
    </recommendedName>
</protein>
<evidence type="ECO:0000259" key="3">
    <source>
        <dbReference type="PROSITE" id="PS50110"/>
    </source>
</evidence>
<dbReference type="Gene3D" id="3.40.50.2300">
    <property type="match status" value="1"/>
</dbReference>
<dbReference type="PROSITE" id="PS50110">
    <property type="entry name" value="RESPONSE_REGULATORY"/>
    <property type="match status" value="1"/>
</dbReference>
<dbReference type="CDD" id="cd00156">
    <property type="entry name" value="REC"/>
    <property type="match status" value="1"/>
</dbReference>
<dbReference type="SMART" id="SM00448">
    <property type="entry name" value="REC"/>
    <property type="match status" value="1"/>
</dbReference>
<feature type="modified residue" description="4-aspartylphosphate" evidence="2">
    <location>
        <position position="58"/>
    </location>
</feature>
<sequence length="128" mass="14083">MERSWIKGRVFVVDDDPVLLSFLEGALARSGYIVQAFESARSALHAAGLDKPAIWLIDIRMPDMDGMELLKMLRGGEAHRETPVIMLTGEGRLDRIASALGAGATTYLLKPFSPQQVVEKVYAALNLR</sequence>
<dbReference type="OrthoDB" id="9801602at2"/>
<dbReference type="KEGG" id="cfh:C1707_20495"/>
<evidence type="ECO:0000256" key="2">
    <source>
        <dbReference type="PROSITE-ProRule" id="PRU00169"/>
    </source>
</evidence>
<dbReference type="Proteomes" id="UP000281192">
    <property type="component" value="Chromosome"/>
</dbReference>
<accession>A0A2N5CPF8</accession>
<keyword evidence="7" id="KW-1185">Reference proteome</keyword>
<dbReference type="AlphaFoldDB" id="A0A2N5CPF8"/>
<evidence type="ECO:0000313" key="5">
    <source>
        <dbReference type="EMBL" id="PLR08837.1"/>
    </source>
</evidence>
<dbReference type="PANTHER" id="PTHR44591">
    <property type="entry name" value="STRESS RESPONSE REGULATOR PROTEIN 1"/>
    <property type="match status" value="1"/>
</dbReference>
<organism evidence="5 6">
    <name type="scientific">Caulobacter flavus</name>
    <dbReference type="NCBI Taxonomy" id="1679497"/>
    <lineage>
        <taxon>Bacteria</taxon>
        <taxon>Pseudomonadati</taxon>
        <taxon>Pseudomonadota</taxon>
        <taxon>Alphaproteobacteria</taxon>
        <taxon>Caulobacterales</taxon>
        <taxon>Caulobacteraceae</taxon>
        <taxon>Caulobacter</taxon>
    </lineage>
</organism>
<reference evidence="5 6" key="1">
    <citation type="submission" date="2017-12" db="EMBL/GenBank/DDBJ databases">
        <title>The genome sequence of Caulobacter flavus CGMCC1 15093.</title>
        <authorList>
            <person name="Gao J."/>
            <person name="Mao X."/>
            <person name="Sun J."/>
        </authorList>
    </citation>
    <scope>NUCLEOTIDE SEQUENCE [LARGE SCALE GENOMIC DNA]</scope>
    <source>
        <strain evidence="5 6">CGMCC1 15093</strain>
    </source>
</reference>
<evidence type="ECO:0000313" key="4">
    <source>
        <dbReference type="EMBL" id="AYV48447.1"/>
    </source>
</evidence>
<name>A0A2N5CPF8_9CAUL</name>
<dbReference type="GO" id="GO:0000160">
    <property type="term" value="P:phosphorelay signal transduction system"/>
    <property type="evidence" value="ECO:0007669"/>
    <property type="project" value="InterPro"/>
</dbReference>
<dbReference type="Pfam" id="PF00072">
    <property type="entry name" value="Response_reg"/>
    <property type="match status" value="1"/>
</dbReference>
<evidence type="ECO:0000313" key="6">
    <source>
        <dbReference type="Proteomes" id="UP000234483"/>
    </source>
</evidence>
<dbReference type="SUPFAM" id="SSF52172">
    <property type="entry name" value="CheY-like"/>
    <property type="match status" value="1"/>
</dbReference>
<dbReference type="EMBL" id="CP026100">
    <property type="protein sequence ID" value="AYV48447.1"/>
    <property type="molecule type" value="Genomic_DNA"/>
</dbReference>
<dbReference type="InterPro" id="IPR050595">
    <property type="entry name" value="Bact_response_regulator"/>
</dbReference>
<dbReference type="EMBL" id="PJRQ01000041">
    <property type="protein sequence ID" value="PLR08837.1"/>
    <property type="molecule type" value="Genomic_DNA"/>
</dbReference>
<proteinExistence type="predicted"/>
<dbReference type="Proteomes" id="UP000234483">
    <property type="component" value="Unassembled WGS sequence"/>
</dbReference>